<protein>
    <submittedName>
        <fullName evidence="1">Uncharacterized protein</fullName>
    </submittedName>
</protein>
<proteinExistence type="predicted"/>
<dbReference type="OrthoDB" id="4743193at2759"/>
<dbReference type="HOGENOM" id="CLU_2904004_0_0_1"/>
<dbReference type="EMBL" id="KB446363">
    <property type="protein sequence ID" value="EMD30297.1"/>
    <property type="molecule type" value="Genomic_DNA"/>
</dbReference>
<dbReference type="AlphaFoldDB" id="M2QWF5"/>
<keyword evidence="2" id="KW-1185">Reference proteome</keyword>
<reference evidence="1 2" key="1">
    <citation type="journal article" date="2012" name="Proc. Natl. Acad. Sci. U.S.A.">
        <title>Comparative genomics of Ceriporiopsis subvermispora and Phanerochaete chrysosporium provide insight into selective ligninolysis.</title>
        <authorList>
            <person name="Fernandez-Fueyo E."/>
            <person name="Ruiz-Duenas F.J."/>
            <person name="Ferreira P."/>
            <person name="Floudas D."/>
            <person name="Hibbett D.S."/>
            <person name="Canessa P."/>
            <person name="Larrondo L.F."/>
            <person name="James T.Y."/>
            <person name="Seelenfreund D."/>
            <person name="Lobos S."/>
            <person name="Polanco R."/>
            <person name="Tello M."/>
            <person name="Honda Y."/>
            <person name="Watanabe T."/>
            <person name="Watanabe T."/>
            <person name="Ryu J.S."/>
            <person name="Kubicek C.P."/>
            <person name="Schmoll M."/>
            <person name="Gaskell J."/>
            <person name="Hammel K.E."/>
            <person name="St John F.J."/>
            <person name="Vanden Wymelenberg A."/>
            <person name="Sabat G."/>
            <person name="Splinter BonDurant S."/>
            <person name="Syed K."/>
            <person name="Yadav J.S."/>
            <person name="Doddapaneni H."/>
            <person name="Subramanian V."/>
            <person name="Lavin J.L."/>
            <person name="Oguiza J.A."/>
            <person name="Perez G."/>
            <person name="Pisabarro A.G."/>
            <person name="Ramirez L."/>
            <person name="Santoyo F."/>
            <person name="Master E."/>
            <person name="Coutinho P.M."/>
            <person name="Henrissat B."/>
            <person name="Lombard V."/>
            <person name="Magnuson J.K."/>
            <person name="Kuees U."/>
            <person name="Hori C."/>
            <person name="Igarashi K."/>
            <person name="Samejima M."/>
            <person name="Held B.W."/>
            <person name="Barry K.W."/>
            <person name="LaButti K.M."/>
            <person name="Lapidus A."/>
            <person name="Lindquist E.A."/>
            <person name="Lucas S.M."/>
            <person name="Riley R."/>
            <person name="Salamov A.A."/>
            <person name="Hoffmeister D."/>
            <person name="Schwenk D."/>
            <person name="Hadar Y."/>
            <person name="Yarden O."/>
            <person name="de Vries R.P."/>
            <person name="Wiebenga A."/>
            <person name="Stenlid J."/>
            <person name="Eastwood D."/>
            <person name="Grigoriev I.V."/>
            <person name="Berka R.M."/>
            <person name="Blanchette R.A."/>
            <person name="Kersten P."/>
            <person name="Martinez A.T."/>
            <person name="Vicuna R."/>
            <person name="Cullen D."/>
        </authorList>
    </citation>
    <scope>NUCLEOTIDE SEQUENCE [LARGE SCALE GENOMIC DNA]</scope>
    <source>
        <strain evidence="1 2">B</strain>
    </source>
</reference>
<organism evidence="1 2">
    <name type="scientific">Ceriporiopsis subvermispora (strain B)</name>
    <name type="common">White-rot fungus</name>
    <name type="synonym">Gelatoporia subvermispora</name>
    <dbReference type="NCBI Taxonomy" id="914234"/>
    <lineage>
        <taxon>Eukaryota</taxon>
        <taxon>Fungi</taxon>
        <taxon>Dikarya</taxon>
        <taxon>Basidiomycota</taxon>
        <taxon>Agaricomycotina</taxon>
        <taxon>Agaricomycetes</taxon>
        <taxon>Polyporales</taxon>
        <taxon>Gelatoporiaceae</taxon>
        <taxon>Gelatoporia</taxon>
    </lineage>
</organism>
<evidence type="ECO:0000313" key="1">
    <source>
        <dbReference type="EMBL" id="EMD30297.1"/>
    </source>
</evidence>
<evidence type="ECO:0000313" key="2">
    <source>
        <dbReference type="Proteomes" id="UP000016930"/>
    </source>
</evidence>
<dbReference type="Proteomes" id="UP000016930">
    <property type="component" value="Unassembled WGS sequence"/>
</dbReference>
<accession>M2QWF5</accession>
<name>M2QWF5_CERS8</name>
<sequence>MTHTMLSLSADATKQIKQAGSTLLTSPVYNDFEYKSKHLIPTLKKLHNTLIHMTLAMVKFSL</sequence>
<gene>
    <name evidence="1" type="ORF">CERSUDRAFT_101590</name>
</gene>